<reference evidence="2 3" key="1">
    <citation type="submission" date="2024-03" db="EMBL/GenBank/DDBJ databases">
        <authorList>
            <person name="Cao K."/>
        </authorList>
    </citation>
    <scope>NUCLEOTIDE SEQUENCE [LARGE SCALE GENOMIC DNA]</scope>
    <source>
        <strain evidence="2 3">MCCC 1K00696</strain>
    </source>
</reference>
<proteinExistence type="predicted"/>
<evidence type="ECO:0000259" key="1">
    <source>
        <dbReference type="Pfam" id="PF13521"/>
    </source>
</evidence>
<evidence type="ECO:0000313" key="3">
    <source>
        <dbReference type="Proteomes" id="UP001491088"/>
    </source>
</evidence>
<dbReference type="Proteomes" id="UP001491088">
    <property type="component" value="Chromosome"/>
</dbReference>
<keyword evidence="3" id="KW-1185">Reference proteome</keyword>
<evidence type="ECO:0000313" key="2">
    <source>
        <dbReference type="EMBL" id="WYW55692.1"/>
    </source>
</evidence>
<name>A0ABZ2TRC8_9FLAO</name>
<dbReference type="InterPro" id="IPR027417">
    <property type="entry name" value="P-loop_NTPase"/>
</dbReference>
<feature type="domain" description="NadR/Ttd14 AAA" evidence="1">
    <location>
        <begin position="10"/>
        <end position="174"/>
    </location>
</feature>
<sequence>MIYFCAMQQKIVLIGGPGTGKTTIINELIKKGYYCMPEVSREVTLKAKEDGIDQLFLTEPLLFSKMLLEGRENQYLKATDLKKDIVFFDRGIPDVHAYMDYFKTEYPDYFIEKCKKYEYTKIFHFSPWEEIHTTDNERYESFVESVQIDKFLVKAYSDLGYNLINVPFGSIEERTNFILNSLTSE</sequence>
<dbReference type="Gene3D" id="3.40.50.300">
    <property type="entry name" value="P-loop containing nucleotide triphosphate hydrolases"/>
    <property type="match status" value="1"/>
</dbReference>
<dbReference type="Pfam" id="PF13521">
    <property type="entry name" value="AAA_28"/>
    <property type="match status" value="1"/>
</dbReference>
<keyword evidence="2" id="KW-0547">Nucleotide-binding</keyword>
<protein>
    <submittedName>
        <fullName evidence="2">ATP-binding protein</fullName>
    </submittedName>
</protein>
<dbReference type="SUPFAM" id="SSF52540">
    <property type="entry name" value="P-loop containing nucleoside triphosphate hydrolases"/>
    <property type="match status" value="1"/>
</dbReference>
<dbReference type="EMBL" id="CP150496">
    <property type="protein sequence ID" value="WYW55692.1"/>
    <property type="molecule type" value="Genomic_DNA"/>
</dbReference>
<organism evidence="2 3">
    <name type="scientific">Polaribacter marinaquae</name>
    <dbReference type="NCBI Taxonomy" id="1642819"/>
    <lineage>
        <taxon>Bacteria</taxon>
        <taxon>Pseudomonadati</taxon>
        <taxon>Bacteroidota</taxon>
        <taxon>Flavobacteriia</taxon>
        <taxon>Flavobacteriales</taxon>
        <taxon>Flavobacteriaceae</taxon>
    </lineage>
</organism>
<accession>A0ABZ2TRC8</accession>
<keyword evidence="2" id="KW-0067">ATP-binding</keyword>
<dbReference type="RefSeq" id="WP_340933290.1">
    <property type="nucleotide sequence ID" value="NZ_CP150496.1"/>
</dbReference>
<dbReference type="GO" id="GO:0005524">
    <property type="term" value="F:ATP binding"/>
    <property type="evidence" value="ECO:0007669"/>
    <property type="project" value="UniProtKB-KW"/>
</dbReference>
<dbReference type="InterPro" id="IPR038727">
    <property type="entry name" value="NadR/Ttd14_AAA_dom"/>
</dbReference>
<gene>
    <name evidence="2" type="ORF">WG950_00245</name>
</gene>